<keyword evidence="4" id="KW-0804">Transcription</keyword>
<feature type="domain" description="HTH lysR-type" evidence="5">
    <location>
        <begin position="1"/>
        <end position="59"/>
    </location>
</feature>
<dbReference type="GO" id="GO:0006351">
    <property type="term" value="P:DNA-templated transcription"/>
    <property type="evidence" value="ECO:0007669"/>
    <property type="project" value="TreeGrafter"/>
</dbReference>
<dbReference type="KEGG" id="pshq:F3W81_02280"/>
<evidence type="ECO:0000256" key="1">
    <source>
        <dbReference type="ARBA" id="ARBA00009437"/>
    </source>
</evidence>
<dbReference type="InterPro" id="IPR000847">
    <property type="entry name" value="LysR_HTH_N"/>
</dbReference>
<dbReference type="Gene3D" id="1.10.10.10">
    <property type="entry name" value="Winged helix-like DNA-binding domain superfamily/Winged helix DNA-binding domain"/>
    <property type="match status" value="1"/>
</dbReference>
<gene>
    <name evidence="6" type="ORF">F3W81_02280</name>
</gene>
<evidence type="ECO:0000256" key="3">
    <source>
        <dbReference type="ARBA" id="ARBA00023125"/>
    </source>
</evidence>
<dbReference type="InterPro" id="IPR005119">
    <property type="entry name" value="LysR_subst-bd"/>
</dbReference>
<dbReference type="SUPFAM" id="SSF53850">
    <property type="entry name" value="Periplasmic binding protein-like II"/>
    <property type="match status" value="1"/>
</dbReference>
<reference evidence="6 7" key="1">
    <citation type="submission" date="2019-10" db="EMBL/GenBank/DDBJ databases">
        <title>Pseudopuniceibacterium sp. HQ09 islated from Antarctica.</title>
        <authorList>
            <person name="Liao L."/>
            <person name="Su S."/>
            <person name="Chen B."/>
            <person name="Yu Y."/>
        </authorList>
    </citation>
    <scope>NUCLEOTIDE SEQUENCE [LARGE SCALE GENOMIC DNA]</scope>
    <source>
        <strain evidence="6 7">HQ09</strain>
    </source>
</reference>
<comment type="similarity">
    <text evidence="1">Belongs to the LysR transcriptional regulatory family.</text>
</comment>
<dbReference type="PANTHER" id="PTHR30537">
    <property type="entry name" value="HTH-TYPE TRANSCRIPTIONAL REGULATOR"/>
    <property type="match status" value="1"/>
</dbReference>
<evidence type="ECO:0000313" key="6">
    <source>
        <dbReference type="EMBL" id="QOL79745.1"/>
    </source>
</evidence>
<keyword evidence="3" id="KW-0238">DNA-binding</keyword>
<dbReference type="Pfam" id="PF03466">
    <property type="entry name" value="LysR_substrate"/>
    <property type="match status" value="1"/>
</dbReference>
<dbReference type="PANTHER" id="PTHR30537:SF5">
    <property type="entry name" value="HTH-TYPE TRANSCRIPTIONAL ACTIVATOR TTDR-RELATED"/>
    <property type="match status" value="1"/>
</dbReference>
<dbReference type="InterPro" id="IPR036390">
    <property type="entry name" value="WH_DNA-bd_sf"/>
</dbReference>
<dbReference type="PRINTS" id="PR00039">
    <property type="entry name" value="HTHLYSR"/>
</dbReference>
<dbReference type="Gene3D" id="3.40.190.290">
    <property type="match status" value="1"/>
</dbReference>
<accession>A0A7L9WHA1</accession>
<evidence type="ECO:0000259" key="5">
    <source>
        <dbReference type="PROSITE" id="PS50931"/>
    </source>
</evidence>
<keyword evidence="2" id="KW-0805">Transcription regulation</keyword>
<proteinExistence type="inferred from homology"/>
<dbReference type="GO" id="GO:0043565">
    <property type="term" value="F:sequence-specific DNA binding"/>
    <property type="evidence" value="ECO:0007669"/>
    <property type="project" value="TreeGrafter"/>
</dbReference>
<evidence type="ECO:0000313" key="7">
    <source>
        <dbReference type="Proteomes" id="UP000594118"/>
    </source>
</evidence>
<dbReference type="EMBL" id="CP045201">
    <property type="protein sequence ID" value="QOL79745.1"/>
    <property type="molecule type" value="Genomic_DNA"/>
</dbReference>
<organism evidence="6 7">
    <name type="scientific">Pseudooceanicola spongiae</name>
    <dbReference type="NCBI Taxonomy" id="2613965"/>
    <lineage>
        <taxon>Bacteria</taxon>
        <taxon>Pseudomonadati</taxon>
        <taxon>Pseudomonadota</taxon>
        <taxon>Alphaproteobacteria</taxon>
        <taxon>Rhodobacterales</taxon>
        <taxon>Paracoccaceae</taxon>
        <taxon>Pseudooceanicola</taxon>
    </lineage>
</organism>
<dbReference type="InterPro" id="IPR058163">
    <property type="entry name" value="LysR-type_TF_proteobact-type"/>
</dbReference>
<dbReference type="FunFam" id="1.10.10.10:FF:000001">
    <property type="entry name" value="LysR family transcriptional regulator"/>
    <property type="match status" value="1"/>
</dbReference>
<evidence type="ECO:0000256" key="2">
    <source>
        <dbReference type="ARBA" id="ARBA00023015"/>
    </source>
</evidence>
<sequence length="296" mass="31780">MDMLRAMASFVRVVDAGSLSAAGRDLGVSQSAISQQIAALEQLLKVRLIRRTTRQMALTDAGAEYYRKAQAILEAVQEAGEAAAGHAAALKGRLRIHAPVGFGQSYIADVAIAFQKSHPGVIVELILDDRFIDLTADAVDIAIRFGNLASSGLVVRRLGRMRRILVASPAYIAENGHPDDATMLTHHVQVRFNGAPERDAIPLIGPDGPLEVPVRTVFMANNAFALTKALVAGVGLGGAQLPLVQTELESGELVRLMPDFEYAPLDVHAVYPSGHFIPQKVSAFVLYLQQATKGVW</sequence>
<dbReference type="CDD" id="cd08422">
    <property type="entry name" value="PBP2_CrgA_like"/>
    <property type="match status" value="1"/>
</dbReference>
<protein>
    <submittedName>
        <fullName evidence="6">LysR family transcriptional regulator</fullName>
    </submittedName>
</protein>
<dbReference type="Pfam" id="PF00126">
    <property type="entry name" value="HTH_1"/>
    <property type="match status" value="1"/>
</dbReference>
<name>A0A7L9WHA1_9RHOB</name>
<keyword evidence="7" id="KW-1185">Reference proteome</keyword>
<dbReference type="RefSeq" id="WP_193082064.1">
    <property type="nucleotide sequence ID" value="NZ_CP045201.1"/>
</dbReference>
<dbReference type="SUPFAM" id="SSF46785">
    <property type="entry name" value="Winged helix' DNA-binding domain"/>
    <property type="match status" value="1"/>
</dbReference>
<dbReference type="InterPro" id="IPR036388">
    <property type="entry name" value="WH-like_DNA-bd_sf"/>
</dbReference>
<dbReference type="AlphaFoldDB" id="A0A7L9WHA1"/>
<dbReference type="PROSITE" id="PS50931">
    <property type="entry name" value="HTH_LYSR"/>
    <property type="match status" value="1"/>
</dbReference>
<dbReference type="GO" id="GO:0003700">
    <property type="term" value="F:DNA-binding transcription factor activity"/>
    <property type="evidence" value="ECO:0007669"/>
    <property type="project" value="InterPro"/>
</dbReference>
<evidence type="ECO:0000256" key="4">
    <source>
        <dbReference type="ARBA" id="ARBA00023163"/>
    </source>
</evidence>
<dbReference type="Proteomes" id="UP000594118">
    <property type="component" value="Chromosome"/>
</dbReference>